<feature type="transmembrane region" description="Helical" evidence="1">
    <location>
        <begin position="54"/>
        <end position="73"/>
    </location>
</feature>
<keyword evidence="1" id="KW-1133">Transmembrane helix</keyword>
<reference evidence="2 3" key="1">
    <citation type="submission" date="2017-01" db="EMBL/GenBank/DDBJ databases">
        <title>A new Hymenobacter.</title>
        <authorList>
            <person name="Liang Y."/>
            <person name="Feng F."/>
        </authorList>
    </citation>
    <scope>NUCLEOTIDE SEQUENCE [LARGE SCALE GENOMIC DNA]</scope>
    <source>
        <strain evidence="2">MIMBbqt21</strain>
    </source>
</reference>
<evidence type="ECO:0000313" key="2">
    <source>
        <dbReference type="EMBL" id="OUJ68586.1"/>
    </source>
</evidence>
<gene>
    <name evidence="2" type="ORF">BXP70_27890</name>
</gene>
<dbReference type="RefSeq" id="WP_086597395.1">
    <property type="nucleotide sequence ID" value="NZ_MTSE01000049.1"/>
</dbReference>
<dbReference type="Proteomes" id="UP000194873">
    <property type="component" value="Unassembled WGS sequence"/>
</dbReference>
<sequence length="112" mass="12366">MTSLWFVRLTLPSHSLGLRLLVLVLSLAWLVATSGSVYLLLYMARRVGSLGIPTAWLTGGAVFLIAMAGYAALVRAYRWTGVPLLLAACGLGAYLLYWTFWMAFVLGLLYHR</sequence>
<proteinExistence type="predicted"/>
<accession>A0A243W7Q7</accession>
<keyword evidence="3" id="KW-1185">Reference proteome</keyword>
<comment type="caution">
    <text evidence="2">The sequence shown here is derived from an EMBL/GenBank/DDBJ whole genome shotgun (WGS) entry which is preliminary data.</text>
</comment>
<keyword evidence="1" id="KW-0812">Transmembrane</keyword>
<feature type="transmembrane region" description="Helical" evidence="1">
    <location>
        <begin position="20"/>
        <end position="42"/>
    </location>
</feature>
<dbReference type="EMBL" id="MTSE01000049">
    <property type="protein sequence ID" value="OUJ68586.1"/>
    <property type="molecule type" value="Genomic_DNA"/>
</dbReference>
<keyword evidence="1" id="KW-0472">Membrane</keyword>
<name>A0A243W7Q7_9BACT</name>
<organism evidence="2 3">
    <name type="scientific">Hymenobacter crusticola</name>
    <dbReference type="NCBI Taxonomy" id="1770526"/>
    <lineage>
        <taxon>Bacteria</taxon>
        <taxon>Pseudomonadati</taxon>
        <taxon>Bacteroidota</taxon>
        <taxon>Cytophagia</taxon>
        <taxon>Cytophagales</taxon>
        <taxon>Hymenobacteraceae</taxon>
        <taxon>Hymenobacter</taxon>
    </lineage>
</organism>
<dbReference type="AlphaFoldDB" id="A0A243W7Q7"/>
<evidence type="ECO:0000313" key="3">
    <source>
        <dbReference type="Proteomes" id="UP000194873"/>
    </source>
</evidence>
<evidence type="ECO:0000256" key="1">
    <source>
        <dbReference type="SAM" id="Phobius"/>
    </source>
</evidence>
<feature type="transmembrane region" description="Helical" evidence="1">
    <location>
        <begin position="85"/>
        <end position="110"/>
    </location>
</feature>
<protein>
    <submittedName>
        <fullName evidence="2">Uncharacterized protein</fullName>
    </submittedName>
</protein>